<protein>
    <submittedName>
        <fullName evidence="1">Uncharacterized protein</fullName>
    </submittedName>
</protein>
<dbReference type="InterPro" id="IPR028965">
    <property type="entry name" value="Imm7"/>
</dbReference>
<evidence type="ECO:0000313" key="1">
    <source>
        <dbReference type="EMBL" id="QHT66344.1"/>
    </source>
</evidence>
<dbReference type="KEGG" id="rhoz:GXP67_06570"/>
<sequence length="137" mass="16060">MTMKYHGWIELNYTEGWRKFEGKEVIYSEYIQSIRLITIKLEELVEKEIFDIPKSDVSILVSIDDMTTVHLSGKRNHWRSGPIKLLQWIQQNAPGSHGQIHIHDDEHGTLDEVYKIYRLTNNAIVESIETELKPLID</sequence>
<dbReference type="AlphaFoldDB" id="A0A6C0GEV4"/>
<accession>A0A6C0GEV4</accession>
<evidence type="ECO:0000313" key="2">
    <source>
        <dbReference type="Proteomes" id="UP000480178"/>
    </source>
</evidence>
<keyword evidence="2" id="KW-1185">Reference proteome</keyword>
<proteinExistence type="predicted"/>
<name>A0A6C0GEV4_9BACT</name>
<dbReference type="Pfam" id="PF15585">
    <property type="entry name" value="Imm7"/>
    <property type="match status" value="1"/>
</dbReference>
<dbReference type="RefSeq" id="WP_162442404.1">
    <property type="nucleotide sequence ID" value="NZ_CP048222.1"/>
</dbReference>
<reference evidence="1 2" key="1">
    <citation type="submission" date="2020-01" db="EMBL/GenBank/DDBJ databases">
        <authorList>
            <person name="Kim M.K."/>
        </authorList>
    </citation>
    <scope>NUCLEOTIDE SEQUENCE [LARGE SCALE GENOMIC DNA]</scope>
    <source>
        <strain evidence="1 2">172606-1</strain>
    </source>
</reference>
<dbReference type="EMBL" id="CP048222">
    <property type="protein sequence ID" value="QHT66344.1"/>
    <property type="molecule type" value="Genomic_DNA"/>
</dbReference>
<gene>
    <name evidence="1" type="ORF">GXP67_06570</name>
</gene>
<dbReference type="Proteomes" id="UP000480178">
    <property type="component" value="Chromosome"/>
</dbReference>
<organism evidence="1 2">
    <name type="scientific">Rhodocytophaga rosea</name>
    <dbReference type="NCBI Taxonomy" id="2704465"/>
    <lineage>
        <taxon>Bacteria</taxon>
        <taxon>Pseudomonadati</taxon>
        <taxon>Bacteroidota</taxon>
        <taxon>Cytophagia</taxon>
        <taxon>Cytophagales</taxon>
        <taxon>Rhodocytophagaceae</taxon>
        <taxon>Rhodocytophaga</taxon>
    </lineage>
</organism>